<keyword evidence="3" id="KW-1185">Reference proteome</keyword>
<evidence type="ECO:0000313" key="3">
    <source>
        <dbReference type="Proteomes" id="UP000269721"/>
    </source>
</evidence>
<feature type="region of interest" description="Disordered" evidence="1">
    <location>
        <begin position="1"/>
        <end position="60"/>
    </location>
</feature>
<evidence type="ECO:0000256" key="1">
    <source>
        <dbReference type="SAM" id="MobiDB-lite"/>
    </source>
</evidence>
<protein>
    <submittedName>
        <fullName evidence="2">Uncharacterized protein</fullName>
    </submittedName>
</protein>
<name>A0A4P9W1M8_9FUNG</name>
<reference evidence="3" key="1">
    <citation type="journal article" date="2018" name="Nat. Microbiol.">
        <title>Leveraging single-cell genomics to expand the fungal tree of life.</title>
        <authorList>
            <person name="Ahrendt S.R."/>
            <person name="Quandt C.A."/>
            <person name="Ciobanu D."/>
            <person name="Clum A."/>
            <person name="Salamov A."/>
            <person name="Andreopoulos B."/>
            <person name="Cheng J.F."/>
            <person name="Woyke T."/>
            <person name="Pelin A."/>
            <person name="Henrissat B."/>
            <person name="Reynolds N.K."/>
            <person name="Benny G.L."/>
            <person name="Smith M.E."/>
            <person name="James T.Y."/>
            <person name="Grigoriev I.V."/>
        </authorList>
    </citation>
    <scope>NUCLEOTIDE SEQUENCE [LARGE SCALE GENOMIC DNA]</scope>
</reference>
<evidence type="ECO:0000313" key="2">
    <source>
        <dbReference type="EMBL" id="RKO84480.1"/>
    </source>
</evidence>
<dbReference type="Proteomes" id="UP000269721">
    <property type="component" value="Unassembled WGS sequence"/>
</dbReference>
<gene>
    <name evidence="2" type="ORF">BDK51DRAFT_32973</name>
</gene>
<organism evidence="2 3">
    <name type="scientific">Blyttiomyces helicus</name>
    <dbReference type="NCBI Taxonomy" id="388810"/>
    <lineage>
        <taxon>Eukaryota</taxon>
        <taxon>Fungi</taxon>
        <taxon>Fungi incertae sedis</taxon>
        <taxon>Chytridiomycota</taxon>
        <taxon>Chytridiomycota incertae sedis</taxon>
        <taxon>Chytridiomycetes</taxon>
        <taxon>Chytridiomycetes incertae sedis</taxon>
        <taxon>Blyttiomyces</taxon>
    </lineage>
</organism>
<accession>A0A4P9W1M8</accession>
<dbReference type="EMBL" id="ML000055">
    <property type="protein sequence ID" value="RKO84480.1"/>
    <property type="molecule type" value="Genomic_DNA"/>
</dbReference>
<feature type="compositionally biased region" description="Basic and acidic residues" evidence="1">
    <location>
        <begin position="18"/>
        <end position="56"/>
    </location>
</feature>
<proteinExistence type="predicted"/>
<dbReference type="AlphaFoldDB" id="A0A4P9W1M8"/>
<sequence length="151" mass="16518">MQKRTAQAALVAATEPQADDRKEGKDISDVGEADSTRKDKRKGVEMGDHHTARRGDFTPLSQKRMAEFNSQASHPNCQQFLLPELLDKTLATTLHSKLQELGRHNSASIDEYNKKFVSAKAEVDALMCATGPTGMSACKVNKVYLTGIGKV</sequence>